<dbReference type="PROSITE" id="PS51318">
    <property type="entry name" value="TAT"/>
    <property type="match status" value="1"/>
</dbReference>
<accession>A0ABM7UQ80</accession>
<dbReference type="InterPro" id="IPR013320">
    <property type="entry name" value="ConA-like_dom_sf"/>
</dbReference>
<evidence type="ECO:0000259" key="1">
    <source>
        <dbReference type="PROSITE" id="PS51762"/>
    </source>
</evidence>
<protein>
    <recommendedName>
        <fullName evidence="1">GH16 domain-containing protein</fullName>
    </recommendedName>
</protein>
<evidence type="ECO:0000313" key="3">
    <source>
        <dbReference type="Proteomes" id="UP000824496"/>
    </source>
</evidence>
<dbReference type="Proteomes" id="UP000824496">
    <property type="component" value="Chromosome"/>
</dbReference>
<dbReference type="Pfam" id="PF00722">
    <property type="entry name" value="Glyco_hydro_16"/>
    <property type="match status" value="1"/>
</dbReference>
<proteinExistence type="predicted"/>
<dbReference type="PANTHER" id="PTHR10963">
    <property type="entry name" value="GLYCOSYL HYDROLASE-RELATED"/>
    <property type="match status" value="1"/>
</dbReference>
<keyword evidence="3" id="KW-1185">Reference proteome</keyword>
<dbReference type="CDD" id="cd08023">
    <property type="entry name" value="GH16_laminarinase_like"/>
    <property type="match status" value="1"/>
</dbReference>
<dbReference type="InterPro" id="IPR000757">
    <property type="entry name" value="Beta-glucanase-like"/>
</dbReference>
<reference evidence="2 3" key="1">
    <citation type="submission" date="2021-08" db="EMBL/GenBank/DDBJ databases">
        <title>Whole genome sequence of novel Actinomyces species strain MAS-1.</title>
        <authorList>
            <person name="Saito M."/>
            <person name="Kuwahara N."/>
            <person name="Takizawa T."/>
            <person name="Gotouda H."/>
            <person name="Ochiai T."/>
        </authorList>
    </citation>
    <scope>NUCLEOTIDE SEQUENCE [LARGE SCALE GENOMIC DNA]</scope>
    <source>
        <strain evidence="2 3">MAS-1</strain>
    </source>
</reference>
<sequence>MNPLSRQMPRHISRRISRRTALAGAGIGAAGLLVPATAMADGVAHRLVRTINPGETIEETIEDCLADQSADASWLYDYTQAPGALYISTAVRQEGRTCYRALVYNERERIRLRLERCEPAGTTVIAEGPSVPVSSYPGEQVWILRTTVTGETIEARLADVPGMHLSVTDGAITQGSRVTQTFYLSRRAESPTDVIDTDLEVTSSAPAGTDTFSMLLYEDHFDTGTDFDTTYWGEHYPDWNPGYVKYDWGVITHDTHDVRDGVGRILWRKREVPITRWPNEKDTKAGRKTVRDVDTASIVTRGKLDFTYGRVEVRARFPQSHEGLWAGIWIRPVDGSDGEIDIAETGGGGDSTGKVSADVHYTYDENVTDRHRPVGVEPRPDLTEFHVFAMEKTPERISFFFDGRMYHEVRSDERPELWAKAFGPDKPYYLRLCSQAGWAEKEQEKEKVVKIDTTTFTEAAMEIDYIGVWQMDS</sequence>
<evidence type="ECO:0000313" key="2">
    <source>
        <dbReference type="EMBL" id="BDA65557.1"/>
    </source>
</evidence>
<gene>
    <name evidence="2" type="ORF">MANAM107_23910</name>
</gene>
<organism evidence="2 3">
    <name type="scientific">Actinomyces capricornis</name>
    <dbReference type="NCBI Taxonomy" id="2755559"/>
    <lineage>
        <taxon>Bacteria</taxon>
        <taxon>Bacillati</taxon>
        <taxon>Actinomycetota</taxon>
        <taxon>Actinomycetes</taxon>
        <taxon>Actinomycetales</taxon>
        <taxon>Actinomycetaceae</taxon>
        <taxon>Actinomyces</taxon>
    </lineage>
</organism>
<dbReference type="PROSITE" id="PS51762">
    <property type="entry name" value="GH16_2"/>
    <property type="match status" value="1"/>
</dbReference>
<dbReference type="InterPro" id="IPR050546">
    <property type="entry name" value="Glycosyl_Hydrlase_16"/>
</dbReference>
<feature type="domain" description="GH16" evidence="1">
    <location>
        <begin position="229"/>
        <end position="473"/>
    </location>
</feature>
<name>A0ABM7UQ80_9ACTO</name>
<dbReference type="Gene3D" id="2.60.120.200">
    <property type="match status" value="1"/>
</dbReference>
<dbReference type="SUPFAM" id="SSF49899">
    <property type="entry name" value="Concanavalin A-like lectins/glucanases"/>
    <property type="match status" value="1"/>
</dbReference>
<dbReference type="InterPro" id="IPR006311">
    <property type="entry name" value="TAT_signal"/>
</dbReference>
<dbReference type="EMBL" id="AP025017">
    <property type="protein sequence ID" value="BDA65557.1"/>
    <property type="molecule type" value="Genomic_DNA"/>
</dbReference>
<dbReference type="PANTHER" id="PTHR10963:SF60">
    <property type="entry name" value="GRAM-NEGATIVE BACTERIA-BINDING PROTEIN 1-RELATED"/>
    <property type="match status" value="1"/>
</dbReference>